<dbReference type="AlphaFoldDB" id="A0A285SM04"/>
<dbReference type="InterPro" id="IPR004681">
    <property type="entry name" value="TRAP_DctM"/>
</dbReference>
<reference evidence="9 10" key="1">
    <citation type="submission" date="2017-08" db="EMBL/GenBank/DDBJ databases">
        <authorList>
            <person name="de Groot N.N."/>
        </authorList>
    </citation>
    <scope>NUCLEOTIDE SEQUENCE [LARGE SCALE GENOMIC DNA]</scope>
    <source>
        <strain evidence="9 10">USBA 352</strain>
    </source>
</reference>
<comment type="caution">
    <text evidence="7">Lacks conserved residue(s) required for the propagation of feature annotation.</text>
</comment>
<dbReference type="PIRSF" id="PIRSF006066">
    <property type="entry name" value="HI0050"/>
    <property type="match status" value="1"/>
</dbReference>
<dbReference type="STRING" id="538381.GCA_001696535_02016"/>
<dbReference type="Proteomes" id="UP000219331">
    <property type="component" value="Unassembled WGS sequence"/>
</dbReference>
<evidence type="ECO:0000313" key="9">
    <source>
        <dbReference type="EMBL" id="SOC07028.1"/>
    </source>
</evidence>
<dbReference type="GO" id="GO:0005886">
    <property type="term" value="C:plasma membrane"/>
    <property type="evidence" value="ECO:0007669"/>
    <property type="project" value="UniProtKB-SubCell"/>
</dbReference>
<feature type="transmembrane region" description="Helical" evidence="7">
    <location>
        <begin position="168"/>
        <end position="193"/>
    </location>
</feature>
<evidence type="ECO:0000259" key="8">
    <source>
        <dbReference type="Pfam" id="PF06808"/>
    </source>
</evidence>
<sequence>MSIGFIFLFLLIFVLLEIPVGFSLIGASLLFLLFDGTFSPGVVASRMPPGLESFPFLALPLFVFVGAVLSSGGIARRIFDFANCMVGHTRGGLGHVNVLASIIFAGMSGVAQADAAGLGRIEIEEMKRAGYPERFSAAITAASSVIGPIVPPSVIMVVYAVLANVPLSSLFLAGILPGLLMGGSLMVAIAVMARLGTYEFPLQPRKSAGERWQAFVKAAPALSAPALLIAGLLTGVATPTELGALTAVYAIVLGFVQGELTLRRLWDCAVQTVLTTGVLAFLIAAAAPFLWSLAMGDMVSWFASQIEGLSDNPLLFLLTVNIILLVAGALIETTVILLIVVPVLGPAMVLMGIDPIHSAMVIIVNLLVGALTPPFGVLLFVMMDITKMTLGQMTRAILPFYIPLLCVLLLMTLFPALSTAVPGWVVGR</sequence>
<dbReference type="EMBL" id="OBML01000005">
    <property type="protein sequence ID" value="SOC07028.1"/>
    <property type="molecule type" value="Genomic_DNA"/>
</dbReference>
<evidence type="ECO:0000256" key="1">
    <source>
        <dbReference type="ARBA" id="ARBA00004429"/>
    </source>
</evidence>
<gene>
    <name evidence="9" type="ORF">SAMN05421512_105275</name>
</gene>
<comment type="function">
    <text evidence="7">Part of the tripartite ATP-independent periplasmic (TRAP) transport system.</text>
</comment>
<feature type="transmembrane region" description="Helical" evidence="7">
    <location>
        <begin position="274"/>
        <end position="294"/>
    </location>
</feature>
<feature type="transmembrane region" description="Helical" evidence="7">
    <location>
        <begin position="135"/>
        <end position="162"/>
    </location>
</feature>
<dbReference type="Pfam" id="PF06808">
    <property type="entry name" value="DctM"/>
    <property type="match status" value="1"/>
</dbReference>
<dbReference type="PANTHER" id="PTHR33362:SF3">
    <property type="entry name" value="SIALIC ACID TRAP TRANSPORTER PERMEASE PROTEIN SIAT"/>
    <property type="match status" value="1"/>
</dbReference>
<evidence type="ECO:0000256" key="5">
    <source>
        <dbReference type="ARBA" id="ARBA00022989"/>
    </source>
</evidence>
<feature type="transmembrane region" description="Helical" evidence="7">
    <location>
        <begin position="54"/>
        <end position="75"/>
    </location>
</feature>
<protein>
    <recommendedName>
        <fullName evidence="7">TRAP transporter large permease protein</fullName>
    </recommendedName>
</protein>
<feature type="transmembrane region" description="Helical" evidence="7">
    <location>
        <begin position="314"/>
        <end position="331"/>
    </location>
</feature>
<evidence type="ECO:0000256" key="7">
    <source>
        <dbReference type="RuleBase" id="RU369079"/>
    </source>
</evidence>
<comment type="subunit">
    <text evidence="7">The complex comprises the extracytoplasmic solute receptor protein and the two transmembrane proteins.</text>
</comment>
<evidence type="ECO:0000256" key="2">
    <source>
        <dbReference type="ARBA" id="ARBA00022475"/>
    </source>
</evidence>
<organism evidence="9 10">
    <name type="scientific">Stappia indica</name>
    <dbReference type="NCBI Taxonomy" id="538381"/>
    <lineage>
        <taxon>Bacteria</taxon>
        <taxon>Pseudomonadati</taxon>
        <taxon>Pseudomonadota</taxon>
        <taxon>Alphaproteobacteria</taxon>
        <taxon>Hyphomicrobiales</taxon>
        <taxon>Stappiaceae</taxon>
        <taxon>Stappia</taxon>
    </lineage>
</organism>
<dbReference type="NCBIfam" id="TIGR00786">
    <property type="entry name" value="dctM"/>
    <property type="match status" value="1"/>
</dbReference>
<evidence type="ECO:0000256" key="3">
    <source>
        <dbReference type="ARBA" id="ARBA00022519"/>
    </source>
</evidence>
<comment type="subcellular location">
    <subcellularLocation>
        <location evidence="1 7">Cell inner membrane</location>
        <topology evidence="1 7">Multi-pass membrane protein</topology>
    </subcellularLocation>
</comment>
<feature type="domain" description="TRAP C4-dicarboxylate transport system permease DctM subunit" evidence="8">
    <location>
        <begin position="8"/>
        <end position="417"/>
    </location>
</feature>
<feature type="transmembrane region" description="Helical" evidence="7">
    <location>
        <begin position="401"/>
        <end position="425"/>
    </location>
</feature>
<keyword evidence="7" id="KW-0813">Transport</keyword>
<keyword evidence="4 7" id="KW-0812">Transmembrane</keyword>
<keyword evidence="10" id="KW-1185">Reference proteome</keyword>
<feature type="transmembrane region" description="Helical" evidence="7">
    <location>
        <begin position="359"/>
        <end position="381"/>
    </location>
</feature>
<name>A0A285SM04_9HYPH</name>
<dbReference type="RefSeq" id="WP_067219253.1">
    <property type="nucleotide sequence ID" value="NZ_MBQE01000002.1"/>
</dbReference>
<comment type="similarity">
    <text evidence="7">Belongs to the TRAP transporter large permease family.</text>
</comment>
<feature type="transmembrane region" description="Helical" evidence="7">
    <location>
        <begin position="242"/>
        <end position="262"/>
    </location>
</feature>
<keyword evidence="5 7" id="KW-1133">Transmembrane helix</keyword>
<keyword evidence="3 7" id="KW-0997">Cell inner membrane</keyword>
<proteinExistence type="inferred from homology"/>
<keyword evidence="6 7" id="KW-0472">Membrane</keyword>
<evidence type="ECO:0000256" key="4">
    <source>
        <dbReference type="ARBA" id="ARBA00022692"/>
    </source>
</evidence>
<feature type="transmembrane region" description="Helical" evidence="7">
    <location>
        <begin position="336"/>
        <end position="353"/>
    </location>
</feature>
<evidence type="ECO:0000313" key="10">
    <source>
        <dbReference type="Proteomes" id="UP000219331"/>
    </source>
</evidence>
<dbReference type="OrthoDB" id="9790209at2"/>
<accession>A0A285SM04</accession>
<dbReference type="GO" id="GO:0022857">
    <property type="term" value="F:transmembrane transporter activity"/>
    <property type="evidence" value="ECO:0007669"/>
    <property type="project" value="UniProtKB-UniRule"/>
</dbReference>
<evidence type="ECO:0000256" key="6">
    <source>
        <dbReference type="ARBA" id="ARBA00023136"/>
    </source>
</evidence>
<feature type="transmembrane region" description="Helical" evidence="7">
    <location>
        <begin position="7"/>
        <end position="34"/>
    </location>
</feature>
<keyword evidence="2" id="KW-1003">Cell membrane</keyword>
<dbReference type="InterPro" id="IPR010656">
    <property type="entry name" value="DctM"/>
</dbReference>
<dbReference type="PANTHER" id="PTHR33362">
    <property type="entry name" value="SIALIC ACID TRAP TRANSPORTER PERMEASE PROTEIN SIAT-RELATED"/>
    <property type="match status" value="1"/>
</dbReference>